<evidence type="ECO:0000313" key="3">
    <source>
        <dbReference type="Proteomes" id="UP001234178"/>
    </source>
</evidence>
<reference evidence="2 3" key="1">
    <citation type="journal article" date="2023" name="Nucleic Acids Res.">
        <title>The hologenome of Daphnia magna reveals possible DNA methylation and microbiome-mediated evolution of the host genome.</title>
        <authorList>
            <person name="Chaturvedi A."/>
            <person name="Li X."/>
            <person name="Dhandapani V."/>
            <person name="Marshall H."/>
            <person name="Kissane S."/>
            <person name="Cuenca-Cambronero M."/>
            <person name="Asole G."/>
            <person name="Calvet F."/>
            <person name="Ruiz-Romero M."/>
            <person name="Marangio P."/>
            <person name="Guigo R."/>
            <person name="Rago D."/>
            <person name="Mirbahai L."/>
            <person name="Eastwood N."/>
            <person name="Colbourne J.K."/>
            <person name="Zhou J."/>
            <person name="Mallon E."/>
            <person name="Orsini L."/>
        </authorList>
    </citation>
    <scope>NUCLEOTIDE SEQUENCE [LARGE SCALE GENOMIC DNA]</scope>
    <source>
        <strain evidence="2">LRV0_1</strain>
    </source>
</reference>
<accession>A0ABQ9YXX9</accession>
<name>A0ABQ9YXX9_9CRUS</name>
<dbReference type="Proteomes" id="UP001234178">
    <property type="component" value="Unassembled WGS sequence"/>
</dbReference>
<feature type="region of interest" description="Disordered" evidence="1">
    <location>
        <begin position="62"/>
        <end position="81"/>
    </location>
</feature>
<proteinExistence type="predicted"/>
<organism evidence="2 3">
    <name type="scientific">Daphnia magna</name>
    <dbReference type="NCBI Taxonomy" id="35525"/>
    <lineage>
        <taxon>Eukaryota</taxon>
        <taxon>Metazoa</taxon>
        <taxon>Ecdysozoa</taxon>
        <taxon>Arthropoda</taxon>
        <taxon>Crustacea</taxon>
        <taxon>Branchiopoda</taxon>
        <taxon>Diplostraca</taxon>
        <taxon>Cladocera</taxon>
        <taxon>Anomopoda</taxon>
        <taxon>Daphniidae</taxon>
        <taxon>Daphnia</taxon>
    </lineage>
</organism>
<comment type="caution">
    <text evidence="2">The sequence shown here is derived from an EMBL/GenBank/DDBJ whole genome shotgun (WGS) entry which is preliminary data.</text>
</comment>
<evidence type="ECO:0000313" key="2">
    <source>
        <dbReference type="EMBL" id="KAK4005503.1"/>
    </source>
</evidence>
<dbReference type="EMBL" id="JAOYFB010000001">
    <property type="protein sequence ID" value="KAK4005503.1"/>
    <property type="molecule type" value="Genomic_DNA"/>
</dbReference>
<keyword evidence="3" id="KW-1185">Reference proteome</keyword>
<sequence>MMETLTSHIHEGQAIAVYNTTSKTQLNCEKTIEAKQTSRNDTIPRDCPLQQRQLTCHLKRRLKEQNDSVEGGEANANEQLL</sequence>
<protein>
    <submittedName>
        <fullName evidence="2">Uncharacterized protein</fullName>
    </submittedName>
</protein>
<gene>
    <name evidence="2" type="ORF">OUZ56_007211</name>
</gene>
<evidence type="ECO:0000256" key="1">
    <source>
        <dbReference type="SAM" id="MobiDB-lite"/>
    </source>
</evidence>